<evidence type="ECO:0000259" key="26">
    <source>
        <dbReference type="Pfam" id="PF00912"/>
    </source>
</evidence>
<feature type="transmembrane region" description="Helical" evidence="24">
    <location>
        <begin position="21"/>
        <end position="49"/>
    </location>
</feature>
<feature type="domain" description="Penicillin-binding protein transpeptidase" evidence="25">
    <location>
        <begin position="364"/>
        <end position="635"/>
    </location>
</feature>
<evidence type="ECO:0000256" key="12">
    <source>
        <dbReference type="ARBA" id="ARBA00022960"/>
    </source>
</evidence>
<evidence type="ECO:0000256" key="20">
    <source>
        <dbReference type="ARBA" id="ARBA00034000"/>
    </source>
</evidence>
<evidence type="ECO:0000256" key="7">
    <source>
        <dbReference type="ARBA" id="ARBA00022670"/>
    </source>
</evidence>
<evidence type="ECO:0000313" key="27">
    <source>
        <dbReference type="EMBL" id="MBP2020466.1"/>
    </source>
</evidence>
<accession>A0ABS4JZN7</accession>
<comment type="caution">
    <text evidence="27">The sequence shown here is derived from an EMBL/GenBank/DDBJ whole genome shotgun (WGS) entry which is preliminary data.</text>
</comment>
<dbReference type="EMBL" id="JAGGLL010000001">
    <property type="protein sequence ID" value="MBP2020466.1"/>
    <property type="molecule type" value="Genomic_DNA"/>
</dbReference>
<evidence type="ECO:0000256" key="4">
    <source>
        <dbReference type="ARBA" id="ARBA00018638"/>
    </source>
</evidence>
<protein>
    <recommendedName>
        <fullName evidence="4">Penicillin-binding protein 1A</fullName>
        <ecNumber evidence="21">2.4.99.28</ecNumber>
        <ecNumber evidence="3">3.4.16.4</ecNumber>
    </recommendedName>
</protein>
<keyword evidence="15 24" id="KW-1133">Transmembrane helix</keyword>
<dbReference type="InterPro" id="IPR001460">
    <property type="entry name" value="PCN-bd_Tpept"/>
</dbReference>
<evidence type="ECO:0000256" key="19">
    <source>
        <dbReference type="ARBA" id="ARBA00023316"/>
    </source>
</evidence>
<keyword evidence="9 27" id="KW-0808">Transferase</keyword>
<dbReference type="InterPro" id="IPR001264">
    <property type="entry name" value="Glyco_trans_51"/>
</dbReference>
<organism evidence="27 28">
    <name type="scientific">Clostridium punense</name>
    <dbReference type="NCBI Taxonomy" id="1054297"/>
    <lineage>
        <taxon>Bacteria</taxon>
        <taxon>Bacillati</taxon>
        <taxon>Bacillota</taxon>
        <taxon>Clostridia</taxon>
        <taxon>Eubacteriales</taxon>
        <taxon>Clostridiaceae</taxon>
        <taxon>Clostridium</taxon>
    </lineage>
</organism>
<keyword evidence="10 24" id="KW-0812">Transmembrane</keyword>
<dbReference type="InterPro" id="IPR023346">
    <property type="entry name" value="Lysozyme-like_dom_sf"/>
</dbReference>
<keyword evidence="5" id="KW-1003">Cell membrane</keyword>
<dbReference type="EC" id="3.4.16.4" evidence="3"/>
<evidence type="ECO:0000256" key="8">
    <source>
        <dbReference type="ARBA" id="ARBA00022676"/>
    </source>
</evidence>
<dbReference type="InterPro" id="IPR036950">
    <property type="entry name" value="PBP_transglycosylase"/>
</dbReference>
<evidence type="ECO:0000256" key="18">
    <source>
        <dbReference type="ARBA" id="ARBA00023268"/>
    </source>
</evidence>
<keyword evidence="7" id="KW-0645">Protease</keyword>
<evidence type="ECO:0000259" key="25">
    <source>
        <dbReference type="Pfam" id="PF00905"/>
    </source>
</evidence>
<dbReference type="PANTHER" id="PTHR32282">
    <property type="entry name" value="BINDING PROTEIN TRANSPEPTIDASE, PUTATIVE-RELATED"/>
    <property type="match status" value="1"/>
</dbReference>
<evidence type="ECO:0000256" key="21">
    <source>
        <dbReference type="ARBA" id="ARBA00044770"/>
    </source>
</evidence>
<dbReference type="GO" id="GO:0016787">
    <property type="term" value="F:hydrolase activity"/>
    <property type="evidence" value="ECO:0007669"/>
    <property type="project" value="UniProtKB-KW"/>
</dbReference>
<dbReference type="InterPro" id="IPR050396">
    <property type="entry name" value="Glycosyltr_51/Transpeptidase"/>
</dbReference>
<comment type="function">
    <text evidence="1">Cell wall formation. Synthesis of cross-linked peptidoglycan from the lipid intermediates. The enzyme has a penicillin-insensitive transglycosylase N-terminal domain (formation of linear glycan strands) and a penicillin-sensitive transpeptidase C-terminal domain (cross-linking of the peptide subunits).</text>
</comment>
<evidence type="ECO:0000256" key="17">
    <source>
        <dbReference type="ARBA" id="ARBA00023251"/>
    </source>
</evidence>
<evidence type="ECO:0000256" key="13">
    <source>
        <dbReference type="ARBA" id="ARBA00022968"/>
    </source>
</evidence>
<keyword evidence="16 24" id="KW-0472">Membrane</keyword>
<keyword evidence="13" id="KW-0735">Signal-anchor</keyword>
<evidence type="ECO:0000256" key="15">
    <source>
        <dbReference type="ARBA" id="ARBA00022989"/>
    </source>
</evidence>
<sequence length="833" mass="91588">MGENKQTEVKKKKPVKKKKRKFFKILYILLLLIILSTVAIGSGIFLAVIKTAPKLEVNNFLKVRETSILYDNSGQKMDEYISEQRRIVITLDKAPENLKDAFISIEDERFKLHHGIDYKRLVGSQLQNLKIIAGLSRGDYAGASTITQQLVKYKFFLQESLDDRLSIKRKIQEMYLATEIEKKLSKDQILEAYMNTIFLGGDSHGVEAASNMYFNKSVTDLSLKQAAFLAGAAQNPSLSFSMARAAFEKNQPFDSPRTNSVLGKMLETGAITQNEYDEAMHEDLLFTFSTVAIDKMNYEWFSRPVVDQVKKDLIKIYGYTEAEAYEHLNSGGLQIYTTMDKKIQDSTQNVINESFPGYKNLQASAVVVDYLKGEVKAIVGGRGDQPALSYNRAASDNFLRAPGSSIKPLTVYAPAIDSKKITAGSVFEDAPISKSIGTKYAAPGAEPYNPTNLPNKYAGFITLRDAVKYSKNTISVKIDDEIGLQTAVKYGEKFGIHLDNVDKTSISALALGQLDGGELKGTNPLALAQAYGTFGNQGMMSKARMYTKVTDKSGKVLLEPKYESTQVISPQAAYIMYDLLKEPIAGTGPGARFSDMPVRGKTGTSSDYVDISFAGLTPYYSAAVWVGYDNNAELEPGIRGSNNSATLWGKIMKPIHEGLEIKDIQKPDGIVNAYVSKDSGKIPTELTKRDPRGNRAYSEIFIEGTQPTTLDDVHVELDVTKGADGKYYLATEFTPKDKVEKRVFIKREHKYNVKLEDDAYLAPTEKDPAKPEEKPPVTPQNPVTPGTTTPGTTPGGTGTTPGGTDPTKPGDPTDPTKPTKPGDPTTPPVKPNP</sequence>
<dbReference type="Pfam" id="PF00912">
    <property type="entry name" value="Transgly"/>
    <property type="match status" value="1"/>
</dbReference>
<feature type="compositionally biased region" description="Low complexity" evidence="23">
    <location>
        <begin position="780"/>
        <end position="792"/>
    </location>
</feature>
<keyword evidence="19" id="KW-0961">Cell wall biogenesis/degradation</keyword>
<evidence type="ECO:0000256" key="11">
    <source>
        <dbReference type="ARBA" id="ARBA00022801"/>
    </source>
</evidence>
<feature type="domain" description="Glycosyl transferase family 51" evidence="26">
    <location>
        <begin position="75"/>
        <end position="265"/>
    </location>
</feature>
<dbReference type="SUPFAM" id="SSF53955">
    <property type="entry name" value="Lysozyme-like"/>
    <property type="match status" value="1"/>
</dbReference>
<keyword evidence="8 27" id="KW-0328">Glycosyltransferase</keyword>
<keyword evidence="14" id="KW-0573">Peptidoglycan synthesis</keyword>
<evidence type="ECO:0000256" key="6">
    <source>
        <dbReference type="ARBA" id="ARBA00022645"/>
    </source>
</evidence>
<dbReference type="SUPFAM" id="SSF56601">
    <property type="entry name" value="beta-lactamase/transpeptidase-like"/>
    <property type="match status" value="1"/>
</dbReference>
<evidence type="ECO:0000313" key="28">
    <source>
        <dbReference type="Proteomes" id="UP001519308"/>
    </source>
</evidence>
<dbReference type="RefSeq" id="WP_021284649.1">
    <property type="nucleotide sequence ID" value="NZ_JAGGLL010000001.1"/>
</dbReference>
<feature type="compositionally biased region" description="Basic and acidic residues" evidence="23">
    <location>
        <begin position="764"/>
        <end position="775"/>
    </location>
</feature>
<keyword evidence="28" id="KW-1185">Reference proteome</keyword>
<dbReference type="EC" id="2.4.99.28" evidence="21"/>
<evidence type="ECO:0000256" key="16">
    <source>
        <dbReference type="ARBA" id="ARBA00023136"/>
    </source>
</evidence>
<evidence type="ECO:0000256" key="22">
    <source>
        <dbReference type="ARBA" id="ARBA00049902"/>
    </source>
</evidence>
<keyword evidence="12" id="KW-0133">Cell shape</keyword>
<proteinExistence type="predicted"/>
<evidence type="ECO:0000256" key="1">
    <source>
        <dbReference type="ARBA" id="ARBA00002624"/>
    </source>
</evidence>
<comment type="catalytic activity">
    <reaction evidence="22">
        <text>[GlcNAc-(1-&gt;4)-Mur2Ac(oyl-L-Ala-gamma-D-Glu-L-Lys-D-Ala-D-Ala)](n)-di-trans,octa-cis-undecaprenyl diphosphate + beta-D-GlcNAc-(1-&gt;4)-Mur2Ac(oyl-L-Ala-gamma-D-Glu-L-Lys-D-Ala-D-Ala)-di-trans,octa-cis-undecaprenyl diphosphate = [GlcNAc-(1-&gt;4)-Mur2Ac(oyl-L-Ala-gamma-D-Glu-L-Lys-D-Ala-D-Ala)](n+1)-di-trans,octa-cis-undecaprenyl diphosphate + di-trans,octa-cis-undecaprenyl diphosphate + H(+)</text>
        <dbReference type="Rhea" id="RHEA:23708"/>
        <dbReference type="Rhea" id="RHEA-COMP:9602"/>
        <dbReference type="Rhea" id="RHEA-COMP:9603"/>
        <dbReference type="ChEBI" id="CHEBI:15378"/>
        <dbReference type="ChEBI" id="CHEBI:58405"/>
        <dbReference type="ChEBI" id="CHEBI:60033"/>
        <dbReference type="ChEBI" id="CHEBI:78435"/>
        <dbReference type="EC" id="2.4.99.28"/>
    </reaction>
</comment>
<evidence type="ECO:0000256" key="10">
    <source>
        <dbReference type="ARBA" id="ARBA00022692"/>
    </source>
</evidence>
<evidence type="ECO:0000256" key="14">
    <source>
        <dbReference type="ARBA" id="ARBA00022984"/>
    </source>
</evidence>
<dbReference type="Gene3D" id="1.10.3810.10">
    <property type="entry name" value="Biosynthetic peptidoglycan transglycosylase-like"/>
    <property type="match status" value="1"/>
</dbReference>
<keyword evidence="18" id="KW-0511">Multifunctional enzyme</keyword>
<dbReference type="GO" id="GO:0016757">
    <property type="term" value="F:glycosyltransferase activity"/>
    <property type="evidence" value="ECO:0007669"/>
    <property type="project" value="UniProtKB-KW"/>
</dbReference>
<gene>
    <name evidence="27" type="ORF">J2Z44_000247</name>
</gene>
<dbReference type="PANTHER" id="PTHR32282:SF11">
    <property type="entry name" value="PENICILLIN-BINDING PROTEIN 1B"/>
    <property type="match status" value="1"/>
</dbReference>
<dbReference type="Pfam" id="PF00905">
    <property type="entry name" value="Transpeptidase"/>
    <property type="match status" value="1"/>
</dbReference>
<evidence type="ECO:0000256" key="3">
    <source>
        <dbReference type="ARBA" id="ARBA00012448"/>
    </source>
</evidence>
<comment type="subcellular location">
    <subcellularLocation>
        <location evidence="2">Cell membrane</location>
        <topology evidence="2">Single-pass type II membrane protein</topology>
    </subcellularLocation>
</comment>
<evidence type="ECO:0000256" key="9">
    <source>
        <dbReference type="ARBA" id="ARBA00022679"/>
    </source>
</evidence>
<evidence type="ECO:0000256" key="5">
    <source>
        <dbReference type="ARBA" id="ARBA00022475"/>
    </source>
</evidence>
<evidence type="ECO:0000256" key="2">
    <source>
        <dbReference type="ARBA" id="ARBA00004401"/>
    </source>
</evidence>
<dbReference type="Gene3D" id="3.40.710.10">
    <property type="entry name" value="DD-peptidase/beta-lactamase superfamily"/>
    <property type="match status" value="1"/>
</dbReference>
<keyword evidence="17" id="KW-0046">Antibiotic resistance</keyword>
<name>A0ABS4JZN7_9CLOT</name>
<dbReference type="Proteomes" id="UP001519308">
    <property type="component" value="Unassembled WGS sequence"/>
</dbReference>
<feature type="region of interest" description="Disordered" evidence="23">
    <location>
        <begin position="758"/>
        <end position="833"/>
    </location>
</feature>
<reference evidence="27 28" key="1">
    <citation type="submission" date="2021-03" db="EMBL/GenBank/DDBJ databases">
        <title>Genomic Encyclopedia of Type Strains, Phase IV (KMG-IV): sequencing the most valuable type-strain genomes for metagenomic binning, comparative biology and taxonomic classification.</title>
        <authorList>
            <person name="Goeker M."/>
        </authorList>
    </citation>
    <scope>NUCLEOTIDE SEQUENCE [LARGE SCALE GENOMIC DNA]</scope>
    <source>
        <strain evidence="27 28">DSM 28650</strain>
    </source>
</reference>
<feature type="compositionally biased region" description="Pro residues" evidence="23">
    <location>
        <begin position="824"/>
        <end position="833"/>
    </location>
</feature>
<evidence type="ECO:0000256" key="23">
    <source>
        <dbReference type="SAM" id="MobiDB-lite"/>
    </source>
</evidence>
<evidence type="ECO:0000256" key="24">
    <source>
        <dbReference type="SAM" id="Phobius"/>
    </source>
</evidence>
<keyword evidence="6" id="KW-0121">Carboxypeptidase</keyword>
<comment type="catalytic activity">
    <reaction evidence="20">
        <text>Preferential cleavage: (Ac)2-L-Lys-D-Ala-|-D-Ala. Also transpeptidation of peptidyl-alanyl moieties that are N-acyl substituents of D-alanine.</text>
        <dbReference type="EC" id="3.4.16.4"/>
    </reaction>
</comment>
<keyword evidence="11 27" id="KW-0378">Hydrolase</keyword>
<dbReference type="InterPro" id="IPR012338">
    <property type="entry name" value="Beta-lactam/transpept-like"/>
</dbReference>